<dbReference type="EMBL" id="JADGIZ020000002">
    <property type="protein sequence ID" value="KAL2919639.1"/>
    <property type="molecule type" value="Genomic_DNA"/>
</dbReference>
<accession>A0ABR4NJL6</accession>
<protein>
    <submittedName>
        <fullName evidence="2">Uncharacterized protein</fullName>
    </submittedName>
</protein>
<feature type="compositionally biased region" description="Polar residues" evidence="1">
    <location>
        <begin position="351"/>
        <end position="360"/>
    </location>
</feature>
<gene>
    <name evidence="2" type="ORF">HK105_200553</name>
</gene>
<reference evidence="2 3" key="1">
    <citation type="submission" date="2023-09" db="EMBL/GenBank/DDBJ databases">
        <title>Pangenome analysis of Batrachochytrium dendrobatidis and related Chytrids.</title>
        <authorList>
            <person name="Yacoub M.N."/>
            <person name="Stajich J.E."/>
            <person name="James T.Y."/>
        </authorList>
    </citation>
    <scope>NUCLEOTIDE SEQUENCE [LARGE SCALE GENOMIC DNA]</scope>
    <source>
        <strain evidence="2 3">JEL0888</strain>
    </source>
</reference>
<feature type="region of interest" description="Disordered" evidence="1">
    <location>
        <begin position="273"/>
        <end position="385"/>
    </location>
</feature>
<evidence type="ECO:0000313" key="2">
    <source>
        <dbReference type="EMBL" id="KAL2919639.1"/>
    </source>
</evidence>
<organism evidence="2 3">
    <name type="scientific">Polyrhizophydium stewartii</name>
    <dbReference type="NCBI Taxonomy" id="2732419"/>
    <lineage>
        <taxon>Eukaryota</taxon>
        <taxon>Fungi</taxon>
        <taxon>Fungi incertae sedis</taxon>
        <taxon>Chytridiomycota</taxon>
        <taxon>Chytridiomycota incertae sedis</taxon>
        <taxon>Chytridiomycetes</taxon>
        <taxon>Rhizophydiales</taxon>
        <taxon>Rhizophydiales incertae sedis</taxon>
        <taxon>Polyrhizophydium</taxon>
    </lineage>
</organism>
<proteinExistence type="predicted"/>
<evidence type="ECO:0000256" key="1">
    <source>
        <dbReference type="SAM" id="MobiDB-lite"/>
    </source>
</evidence>
<sequence length="588" mass="60571">MGKPIDLEPGDVFGAGVRQLPAAVAALTGLRSIGSDTGAGLGGMGGAAASVGIGGAASLAAAPGIAMGFRQHPELADDLSDILSQAASPRTDSGGRPTYSEAAARGMAAFLADADRCPPSEHPRRWLMLLELRCRTPTRGAAADATGEPPAAGLGSLGGIGGAGDRGAAGGSRLSMSPFLEGLRYGMGDSAPSPSARSGRDAASATRMNMSVDELEQLVIRQLRPRAFNLLIGSTLSSRGRYYPSALEDSADAGPDVPSLSIEDVMERLRRQLRNSSTQLDQSSDDRAHRRRRAAMASIPVRQDRAAADPSQARQPVFRSTEATPLRAGLNLASASSATVRPTPGARAAATQRSGALSPTPTQPRPAVQPSAPARTAAASSPTPPAFDASAVLFDSGYMQFDPMQSTLAGTVIDLVMGDHQATQHSDSATLSSFTSLPAWHPPLPSSEPTNILANTFLRWNMARRLGQPEPPLQMSGSAFDGSRGVPHISSAALFGPAQHASAEIGAGRSAWNAQALAAASVGIDAMPPSAGATSLLSSRLDRLRVEAQIMTQPGGSVRATPRGGPAETLAWPEPEMPAPGPEPQRPQ</sequence>
<dbReference type="Proteomes" id="UP001527925">
    <property type="component" value="Unassembled WGS sequence"/>
</dbReference>
<feature type="compositionally biased region" description="Pro residues" evidence="1">
    <location>
        <begin position="575"/>
        <end position="588"/>
    </location>
</feature>
<feature type="region of interest" description="Disordered" evidence="1">
    <location>
        <begin position="185"/>
        <end position="205"/>
    </location>
</feature>
<comment type="caution">
    <text evidence="2">The sequence shown here is derived from an EMBL/GenBank/DDBJ whole genome shotgun (WGS) entry which is preliminary data.</text>
</comment>
<name>A0ABR4NJL6_9FUNG</name>
<evidence type="ECO:0000313" key="3">
    <source>
        <dbReference type="Proteomes" id="UP001527925"/>
    </source>
</evidence>
<feature type="region of interest" description="Disordered" evidence="1">
    <location>
        <begin position="550"/>
        <end position="588"/>
    </location>
</feature>
<keyword evidence="3" id="KW-1185">Reference proteome</keyword>
<feature type="compositionally biased region" description="Low complexity" evidence="1">
    <location>
        <begin position="370"/>
        <end position="385"/>
    </location>
</feature>